<comment type="similarity">
    <text evidence="1">Belongs to the RutC family.</text>
</comment>
<dbReference type="PATRIC" id="fig|1423757.3.peg.2406"/>
<dbReference type="Proteomes" id="UP000003752">
    <property type="component" value="Unassembled WGS sequence"/>
</dbReference>
<evidence type="ECO:0000313" key="2">
    <source>
        <dbReference type="EMBL" id="EEI24644.1"/>
    </source>
</evidence>
<dbReference type="InterPro" id="IPR006175">
    <property type="entry name" value="YjgF/YER057c/UK114"/>
</dbReference>
<gene>
    <name evidence="2" type="ORF">HMPREF0519_1276</name>
</gene>
<evidence type="ECO:0000313" key="3">
    <source>
        <dbReference type="Proteomes" id="UP000003752"/>
    </source>
</evidence>
<protein>
    <submittedName>
        <fullName evidence="2">Putative endoribonuclease L-PSP</fullName>
    </submittedName>
</protein>
<evidence type="ECO:0000256" key="1">
    <source>
        <dbReference type="ARBA" id="ARBA00010552"/>
    </source>
</evidence>
<dbReference type="Gene3D" id="3.30.1330.40">
    <property type="entry name" value="RutC-like"/>
    <property type="match status" value="1"/>
</dbReference>
<dbReference type="InterPro" id="IPR019897">
    <property type="entry name" value="RidA_CS"/>
</dbReference>
<keyword evidence="3" id="KW-1185">Reference proteome</keyword>
<dbReference type="InterPro" id="IPR006056">
    <property type="entry name" value="RidA"/>
</dbReference>
<accession>C0XJ65</accession>
<dbReference type="EMBL" id="ACGP01000124">
    <property type="protein sequence ID" value="EEI24644.1"/>
    <property type="molecule type" value="Genomic_DNA"/>
</dbReference>
<dbReference type="GO" id="GO:0005829">
    <property type="term" value="C:cytosol"/>
    <property type="evidence" value="ECO:0007669"/>
    <property type="project" value="TreeGrafter"/>
</dbReference>
<comment type="caution">
    <text evidence="2">The sequence shown here is derived from an EMBL/GenBank/DDBJ whole genome shotgun (WGS) entry which is preliminary data.</text>
</comment>
<name>C0XJ65_LENH9</name>
<dbReference type="SMR" id="C0XJ65"/>
<dbReference type="AlphaFoldDB" id="C0XJ65"/>
<dbReference type="SUPFAM" id="SSF55298">
    <property type="entry name" value="YjgF-like"/>
    <property type="match status" value="1"/>
</dbReference>
<dbReference type="InterPro" id="IPR035959">
    <property type="entry name" value="RutC-like_sf"/>
</dbReference>
<dbReference type="RefSeq" id="WP_003634241.1">
    <property type="nucleotide sequence ID" value="NZ_GG669992.1"/>
</dbReference>
<dbReference type="FunFam" id="3.30.1330.40:FF:000001">
    <property type="entry name" value="L-PSP family endoribonuclease"/>
    <property type="match status" value="1"/>
</dbReference>
<dbReference type="PANTHER" id="PTHR11803">
    <property type="entry name" value="2-IMINOBUTANOATE/2-IMINOPROPANOATE DEAMINASE RIDA"/>
    <property type="match status" value="1"/>
</dbReference>
<dbReference type="HOGENOM" id="CLU_100715_7_3_9"/>
<dbReference type="NCBIfam" id="TIGR00004">
    <property type="entry name" value="Rid family detoxifying hydrolase"/>
    <property type="match status" value="1"/>
</dbReference>
<sequence>MIKMAKEVATKNAPNAVGPYSQAVQAGNTLYCSGQIGLDPATGKLVSANVVDQTTQALHNLQEVVKAAGFKLDDVVKVTVFMANVADFSEINKIYDQFFGNAKVLPARSAVGIAGLPLGAQVEIEAIASKS</sequence>
<dbReference type="PANTHER" id="PTHR11803:SF39">
    <property type="entry name" value="2-IMINOBUTANOATE_2-IMINOPROPANOATE DEAMINASE"/>
    <property type="match status" value="1"/>
</dbReference>
<organism evidence="2 3">
    <name type="scientific">Lentilactobacillus hilgardii (strain ATCC 8290 / DSM 20176 / CCUG 30140 / JCM 1155 / KCTC 3500 / NBRC 15886 / NCIMB 8040 / NRRL B-1843 / 9)</name>
    <dbReference type="NCBI Taxonomy" id="1423757"/>
    <lineage>
        <taxon>Bacteria</taxon>
        <taxon>Bacillati</taxon>
        <taxon>Bacillota</taxon>
        <taxon>Bacilli</taxon>
        <taxon>Lactobacillales</taxon>
        <taxon>Lactobacillaceae</taxon>
        <taxon>Lentilactobacillus</taxon>
    </lineage>
</organism>
<dbReference type="CDD" id="cd00448">
    <property type="entry name" value="YjgF_YER057c_UK114_family"/>
    <property type="match status" value="1"/>
</dbReference>
<dbReference type="GO" id="GO:0019239">
    <property type="term" value="F:deaminase activity"/>
    <property type="evidence" value="ECO:0007669"/>
    <property type="project" value="TreeGrafter"/>
</dbReference>
<reference evidence="2 3" key="1">
    <citation type="submission" date="2009-01" db="EMBL/GenBank/DDBJ databases">
        <authorList>
            <person name="Qin X."/>
            <person name="Bachman B."/>
            <person name="Battles P."/>
            <person name="Bell A."/>
            <person name="Bess C."/>
            <person name="Bickham C."/>
            <person name="Chaboub L."/>
            <person name="Chen D."/>
            <person name="Coyle M."/>
            <person name="Deiros D.R."/>
            <person name="Dinh H."/>
            <person name="Forbes L."/>
            <person name="Fowler G."/>
            <person name="Francisco L."/>
            <person name="Fu Q."/>
            <person name="Gubbala S."/>
            <person name="Hale W."/>
            <person name="Han Y."/>
            <person name="Hemphill L."/>
            <person name="Highlander S.K."/>
            <person name="Hirani K."/>
            <person name="Hogues M."/>
            <person name="Jackson L."/>
            <person name="Jakkamsetti A."/>
            <person name="Javaid M."/>
            <person name="Jiang H."/>
            <person name="Korchina V."/>
            <person name="Kovar C."/>
            <person name="Lara F."/>
            <person name="Lee S."/>
            <person name="Mata R."/>
            <person name="Mathew T."/>
            <person name="Moen C."/>
            <person name="Morales K."/>
            <person name="Munidasa M."/>
            <person name="Nazareth L."/>
            <person name="Ngo R."/>
            <person name="Nguyen L."/>
            <person name="Okwuonu G."/>
            <person name="Ongeri F."/>
            <person name="Patil S."/>
            <person name="Petrosino J."/>
            <person name="Pham C."/>
            <person name="Pham P."/>
            <person name="Pu L.-L."/>
            <person name="Puazo M."/>
            <person name="Raj R."/>
            <person name="Reid J."/>
            <person name="Rouhana J."/>
            <person name="Saada N."/>
            <person name="Shang Y."/>
            <person name="Simmons D."/>
            <person name="Thornton R."/>
            <person name="Warren J."/>
            <person name="Weissenberger G."/>
            <person name="Zhang J."/>
            <person name="Zhang L."/>
            <person name="Zhou C."/>
            <person name="Zhu D."/>
            <person name="Muzny D."/>
            <person name="Worley K."/>
            <person name="Gibbs R."/>
        </authorList>
    </citation>
    <scope>NUCLEOTIDE SEQUENCE [LARGE SCALE GENOMIC DNA]</scope>
    <source>
        <strain evidence="3">ATCC 8290 / DSM 20176 / CCUG 30140 / JCM 1155 / KCTC 3500 / NBRC 15886 / NCIMB 8040 / NRRL B-1843 / 9</strain>
    </source>
</reference>
<dbReference type="PROSITE" id="PS01094">
    <property type="entry name" value="UPF0076"/>
    <property type="match status" value="1"/>
</dbReference>
<proteinExistence type="inferred from homology"/>
<dbReference type="Pfam" id="PF01042">
    <property type="entry name" value="Ribonuc_L-PSP"/>
    <property type="match status" value="1"/>
</dbReference>